<gene>
    <name evidence="4" type="ORF">UU67_C0048G0003</name>
</gene>
<keyword evidence="2" id="KW-1133">Transmembrane helix</keyword>
<dbReference type="EMBL" id="LCBN01000048">
    <property type="protein sequence ID" value="KKS12596.1"/>
    <property type="molecule type" value="Genomic_DNA"/>
</dbReference>
<protein>
    <recommendedName>
        <fullName evidence="6">Cohesin domain-containing protein</fullName>
    </recommendedName>
</protein>
<keyword evidence="2" id="KW-0472">Membrane</keyword>
<feature type="transmembrane region" description="Helical" evidence="2">
    <location>
        <begin position="225"/>
        <end position="246"/>
    </location>
</feature>
<sequence length="253" mass="25955">MMKKTILAIITVVGFGLSAGPALAATLTLSPTSITVKAGQSFTVAVMVDPQGGKDSTIKTVLSFPADMLSVQAFTQNTGWLSLTQPGYDLTDNTNGKLVKTAGFPGGITNTTTFGTVNFLAKKSGSANIQVTAESLVYDNTNKNVLGSVLGQTVVTINPAATPTPTVTKAVTPAPTKVGGQVTASPTPTVSEEAGVLTPTPTPDTLSDSTTARLGAALTLGTNKWPVAVLVLAILAGLLAWLIWGLRRCKNNL</sequence>
<dbReference type="InterPro" id="IPR008965">
    <property type="entry name" value="CBM2/CBM3_carb-bd_dom_sf"/>
</dbReference>
<feature type="signal peptide" evidence="3">
    <location>
        <begin position="1"/>
        <end position="24"/>
    </location>
</feature>
<evidence type="ECO:0000256" key="3">
    <source>
        <dbReference type="SAM" id="SignalP"/>
    </source>
</evidence>
<evidence type="ECO:0000313" key="4">
    <source>
        <dbReference type="EMBL" id="KKS12596.1"/>
    </source>
</evidence>
<comment type="caution">
    <text evidence="4">The sequence shown here is derived from an EMBL/GenBank/DDBJ whole genome shotgun (WGS) entry which is preliminary data.</text>
</comment>
<feature type="chain" id="PRO_5002535596" description="Cohesin domain-containing protein" evidence="3">
    <location>
        <begin position="25"/>
        <end position="253"/>
    </location>
</feature>
<dbReference type="AlphaFoldDB" id="A0A0G0YSF9"/>
<dbReference type="CDD" id="cd08547">
    <property type="entry name" value="Type_II_cohesin"/>
    <property type="match status" value="1"/>
</dbReference>
<evidence type="ECO:0000256" key="2">
    <source>
        <dbReference type="SAM" id="Phobius"/>
    </source>
</evidence>
<dbReference type="GO" id="GO:0030246">
    <property type="term" value="F:carbohydrate binding"/>
    <property type="evidence" value="ECO:0007669"/>
    <property type="project" value="InterPro"/>
</dbReference>
<evidence type="ECO:0000256" key="1">
    <source>
        <dbReference type="SAM" id="MobiDB-lite"/>
    </source>
</evidence>
<accession>A0A0G0YSF9</accession>
<evidence type="ECO:0008006" key="6">
    <source>
        <dbReference type="Google" id="ProtNLM"/>
    </source>
</evidence>
<feature type="region of interest" description="Disordered" evidence="1">
    <location>
        <begin position="177"/>
        <end position="204"/>
    </location>
</feature>
<dbReference type="Gene3D" id="2.60.40.680">
    <property type="match status" value="1"/>
</dbReference>
<organism evidence="4 5">
    <name type="scientific">Candidatus Daviesbacteria bacterium GW2011_GWB1_41_5</name>
    <dbReference type="NCBI Taxonomy" id="1618429"/>
    <lineage>
        <taxon>Bacteria</taxon>
        <taxon>Candidatus Daviesiibacteriota</taxon>
    </lineage>
</organism>
<keyword evidence="2" id="KW-0812">Transmembrane</keyword>
<keyword evidence="3" id="KW-0732">Signal</keyword>
<dbReference type="Proteomes" id="UP000034753">
    <property type="component" value="Unassembled WGS sequence"/>
</dbReference>
<evidence type="ECO:0000313" key="5">
    <source>
        <dbReference type="Proteomes" id="UP000034753"/>
    </source>
</evidence>
<name>A0A0G0YSF9_9BACT</name>
<dbReference type="SUPFAM" id="SSF49384">
    <property type="entry name" value="Carbohydrate-binding domain"/>
    <property type="match status" value="1"/>
</dbReference>
<reference evidence="4 5" key="1">
    <citation type="journal article" date="2015" name="Nature">
        <title>rRNA introns, odd ribosomes, and small enigmatic genomes across a large radiation of phyla.</title>
        <authorList>
            <person name="Brown C.T."/>
            <person name="Hug L.A."/>
            <person name="Thomas B.C."/>
            <person name="Sharon I."/>
            <person name="Castelle C.J."/>
            <person name="Singh A."/>
            <person name="Wilkins M.J."/>
            <person name="Williams K.H."/>
            <person name="Banfield J.F."/>
        </authorList>
    </citation>
    <scope>NUCLEOTIDE SEQUENCE [LARGE SCALE GENOMIC DNA]</scope>
</reference>
<proteinExistence type="predicted"/>